<proteinExistence type="predicted"/>
<comment type="caution">
    <text evidence="1">The sequence shown here is derived from an EMBL/GenBank/DDBJ whole genome shotgun (WGS) entry which is preliminary data.</text>
</comment>
<protein>
    <recommendedName>
        <fullName evidence="2">Histidine kinase/HSP90-like ATPase domain-containing protein</fullName>
    </recommendedName>
</protein>
<accession>X1KTU5</accession>
<dbReference type="EMBL" id="BARU01042485">
    <property type="protein sequence ID" value="GAH85423.1"/>
    <property type="molecule type" value="Genomic_DNA"/>
</dbReference>
<organism evidence="1">
    <name type="scientific">marine sediment metagenome</name>
    <dbReference type="NCBI Taxonomy" id="412755"/>
    <lineage>
        <taxon>unclassified sequences</taxon>
        <taxon>metagenomes</taxon>
        <taxon>ecological metagenomes</taxon>
    </lineage>
</organism>
<dbReference type="AlphaFoldDB" id="X1KTU5"/>
<evidence type="ECO:0008006" key="2">
    <source>
        <dbReference type="Google" id="ProtNLM"/>
    </source>
</evidence>
<dbReference type="InterPro" id="IPR036890">
    <property type="entry name" value="HATPase_C_sf"/>
</dbReference>
<gene>
    <name evidence="1" type="ORF">S03H2_65268</name>
</gene>
<evidence type="ECO:0000313" key="1">
    <source>
        <dbReference type="EMBL" id="GAH85423.1"/>
    </source>
</evidence>
<reference evidence="1" key="1">
    <citation type="journal article" date="2014" name="Front. Microbiol.">
        <title>High frequency of phylogenetically diverse reductive dehalogenase-homologous genes in deep subseafloor sedimentary metagenomes.</title>
        <authorList>
            <person name="Kawai M."/>
            <person name="Futagami T."/>
            <person name="Toyoda A."/>
            <person name="Takaki Y."/>
            <person name="Nishi S."/>
            <person name="Hori S."/>
            <person name="Arai W."/>
            <person name="Tsubouchi T."/>
            <person name="Morono Y."/>
            <person name="Uchiyama I."/>
            <person name="Ito T."/>
            <person name="Fujiyama A."/>
            <person name="Inagaki F."/>
            <person name="Takami H."/>
        </authorList>
    </citation>
    <scope>NUCLEOTIDE SEQUENCE</scope>
    <source>
        <strain evidence="1">Expedition CK06-06</strain>
    </source>
</reference>
<dbReference type="Gene3D" id="3.30.565.10">
    <property type="entry name" value="Histidine kinase-like ATPase, C-terminal domain"/>
    <property type="match status" value="1"/>
</dbReference>
<name>X1KTU5_9ZZZZ</name>
<dbReference type="SUPFAM" id="SSF55874">
    <property type="entry name" value="ATPase domain of HSP90 chaperone/DNA topoisomerase II/histidine kinase"/>
    <property type="match status" value="1"/>
</dbReference>
<dbReference type="Pfam" id="PF13589">
    <property type="entry name" value="HATPase_c_3"/>
    <property type="match status" value="1"/>
</dbReference>
<sequence>MTVKIARPINVSLRVIADLSQGLYRSPADAIKELVSNAYDADSPTVEINFSKDFSFIQIHDTGEGMTVDDFIQVMETIGGSSKRSEDTGHQELTPSGRKIIGRIGIGLLGVSQIANCLEFKSTTRGSNKGLEATIEFDQFASEKARKIKITQIWEEEKNGNGNHQSR</sequence>
<feature type="non-terminal residue" evidence="1">
    <location>
        <position position="167"/>
    </location>
</feature>